<evidence type="ECO:0000313" key="2">
    <source>
        <dbReference type="EMBL" id="CAK4029949.1"/>
    </source>
</evidence>
<feature type="compositionally biased region" description="Acidic residues" evidence="1">
    <location>
        <begin position="274"/>
        <end position="284"/>
    </location>
</feature>
<reference evidence="2" key="1">
    <citation type="submission" date="2023-11" db="EMBL/GenBank/DDBJ databases">
        <authorList>
            <person name="Alioto T."/>
            <person name="Alioto T."/>
            <person name="Gomez Garrido J."/>
        </authorList>
    </citation>
    <scope>NUCLEOTIDE SEQUENCE</scope>
</reference>
<dbReference type="AlphaFoldDB" id="A0AAI9EBD1"/>
<gene>
    <name evidence="2" type="ORF">LECACI_7A005345</name>
</gene>
<dbReference type="EMBL" id="CAVMBE010000034">
    <property type="protein sequence ID" value="CAK4029949.1"/>
    <property type="molecule type" value="Genomic_DNA"/>
</dbReference>
<feature type="region of interest" description="Disordered" evidence="1">
    <location>
        <begin position="264"/>
        <end position="288"/>
    </location>
</feature>
<organism evidence="2 3">
    <name type="scientific">Lecanosticta acicola</name>
    <dbReference type="NCBI Taxonomy" id="111012"/>
    <lineage>
        <taxon>Eukaryota</taxon>
        <taxon>Fungi</taxon>
        <taxon>Dikarya</taxon>
        <taxon>Ascomycota</taxon>
        <taxon>Pezizomycotina</taxon>
        <taxon>Dothideomycetes</taxon>
        <taxon>Dothideomycetidae</taxon>
        <taxon>Mycosphaerellales</taxon>
        <taxon>Mycosphaerellaceae</taxon>
        <taxon>Lecanosticta</taxon>
    </lineage>
</organism>
<protein>
    <submittedName>
        <fullName evidence="2">Uncharacterized protein</fullName>
    </submittedName>
</protein>
<comment type="caution">
    <text evidence="2">The sequence shown here is derived from an EMBL/GenBank/DDBJ whole genome shotgun (WGS) entry which is preliminary data.</text>
</comment>
<sequence>MDQVISRIVKTIDEVAQKAKDWPDVLEVTGGFAKSRYLFQKLQRRYQGKGVIVVRPNDGDTGQCFPVAVGSLLRYDNIGPQPLPSVAFAMLQRQEFHEDVHTDSYTIPNYDTPEFISKKPWVEESPYDATIDVVDNRLVHILEKGKRLGPGEVHEPEFSLEFRIPVQDPHISADFVYLTKKFEDNAAAKKLIVDDLEEKYVFRVGVHPWASVDLPIPRHQLEGKGFEIITADAEKFWLLDVKVVVRCRGEDVQIGFKVLKPVDRGSRERKSHDDDESDSEEEYDDSTREAAFEVWEKFWEASHSEFFE</sequence>
<keyword evidence="3" id="KW-1185">Reference proteome</keyword>
<evidence type="ECO:0000313" key="3">
    <source>
        <dbReference type="Proteomes" id="UP001296104"/>
    </source>
</evidence>
<feature type="compositionally biased region" description="Basic and acidic residues" evidence="1">
    <location>
        <begin position="264"/>
        <end position="273"/>
    </location>
</feature>
<dbReference type="Proteomes" id="UP001296104">
    <property type="component" value="Unassembled WGS sequence"/>
</dbReference>
<accession>A0AAI9EBD1</accession>
<evidence type="ECO:0000256" key="1">
    <source>
        <dbReference type="SAM" id="MobiDB-lite"/>
    </source>
</evidence>
<proteinExistence type="predicted"/>
<name>A0AAI9EBD1_9PEZI</name>